<dbReference type="AlphaFoldDB" id="A0A3P6AUX0"/>
<evidence type="ECO:0000313" key="1">
    <source>
        <dbReference type="EMBL" id="VDC91613.1"/>
    </source>
</evidence>
<dbReference type="EMBL" id="LR031872">
    <property type="protein sequence ID" value="VDC91613.1"/>
    <property type="molecule type" value="Genomic_DNA"/>
</dbReference>
<name>A0A3P6AUX0_BRAOL</name>
<accession>A0A3P6AUX0</accession>
<proteinExistence type="predicted"/>
<organism evidence="1">
    <name type="scientific">Brassica oleracea</name>
    <name type="common">Wild cabbage</name>
    <dbReference type="NCBI Taxonomy" id="3712"/>
    <lineage>
        <taxon>Eukaryota</taxon>
        <taxon>Viridiplantae</taxon>
        <taxon>Streptophyta</taxon>
        <taxon>Embryophyta</taxon>
        <taxon>Tracheophyta</taxon>
        <taxon>Spermatophyta</taxon>
        <taxon>Magnoliopsida</taxon>
        <taxon>eudicotyledons</taxon>
        <taxon>Gunneridae</taxon>
        <taxon>Pentapetalae</taxon>
        <taxon>rosids</taxon>
        <taxon>malvids</taxon>
        <taxon>Brassicales</taxon>
        <taxon>Brassicaceae</taxon>
        <taxon>Brassiceae</taxon>
        <taxon>Brassica</taxon>
    </lineage>
</organism>
<sequence length="55" mass="6130">MINSSIYICKFSMYNWGSGVLTLTKDGALVGGLLWKYVEALIKEYTGAGEPKKKR</sequence>
<gene>
    <name evidence="1" type="ORF">BOLC3T15929H</name>
</gene>
<reference evidence="1" key="1">
    <citation type="submission" date="2018-11" db="EMBL/GenBank/DDBJ databases">
        <authorList>
            <consortium name="Genoscope - CEA"/>
            <person name="William W."/>
        </authorList>
    </citation>
    <scope>NUCLEOTIDE SEQUENCE</scope>
</reference>
<protein>
    <submittedName>
        <fullName evidence="1">Uncharacterized protein</fullName>
    </submittedName>
</protein>